<dbReference type="Proteomes" id="UP000253941">
    <property type="component" value="Unassembled WGS sequence"/>
</dbReference>
<dbReference type="Pfam" id="PF04073">
    <property type="entry name" value="tRNA_edit"/>
    <property type="match status" value="1"/>
</dbReference>
<dbReference type="CDD" id="cd04333">
    <property type="entry name" value="ProX_deacylase"/>
    <property type="match status" value="1"/>
</dbReference>
<reference evidence="2 3" key="1">
    <citation type="submission" date="2018-07" db="EMBL/GenBank/DDBJ databases">
        <title>Venubactetium sediminum gen. nov., sp. nov., isolated from a marine solar saltern.</title>
        <authorList>
            <person name="Wang S."/>
        </authorList>
    </citation>
    <scope>NUCLEOTIDE SEQUENCE [LARGE SCALE GENOMIC DNA]</scope>
    <source>
        <strain evidence="2 3">WD2A32</strain>
    </source>
</reference>
<organism evidence="2 3">
    <name type="scientific">Ferruginivarius sediminum</name>
    <dbReference type="NCBI Taxonomy" id="2661937"/>
    <lineage>
        <taxon>Bacteria</taxon>
        <taxon>Pseudomonadati</taxon>
        <taxon>Pseudomonadota</taxon>
        <taxon>Alphaproteobacteria</taxon>
        <taxon>Rhodospirillales</taxon>
        <taxon>Rhodospirillaceae</taxon>
        <taxon>Ferruginivarius</taxon>
    </lineage>
</organism>
<dbReference type="InterPro" id="IPR036754">
    <property type="entry name" value="YbaK/aa-tRNA-synt-asso_dom_sf"/>
</dbReference>
<evidence type="ECO:0000313" key="3">
    <source>
        <dbReference type="Proteomes" id="UP000253941"/>
    </source>
</evidence>
<sequence length="163" mass="16879">MTAPLKLKGSVKRVHDALVAAGYQAEIVRFGDSARTSEEAAAAVGCELAQIGKSLVFRTENGDRPVLVIASGANRVDPDRVADALGEAIARADAGYVRTKTGFAIGGVAPLGHKEQPLTVIDADLLGFSEIWAAAGAPDAVFRLDPAHLETMTGGTVADVKLD</sequence>
<dbReference type="InterPro" id="IPR007214">
    <property type="entry name" value="YbaK/aa-tRNA-synth-assoc-dom"/>
</dbReference>
<dbReference type="PANTHER" id="PTHR30411">
    <property type="entry name" value="CYTOPLASMIC PROTEIN"/>
    <property type="match status" value="1"/>
</dbReference>
<dbReference type="RefSeq" id="WP_114583156.1">
    <property type="nucleotide sequence ID" value="NZ_QPMH01000018.1"/>
</dbReference>
<gene>
    <name evidence="2" type="ORF">DRB17_15625</name>
</gene>
<dbReference type="GO" id="GO:0002161">
    <property type="term" value="F:aminoacyl-tRNA deacylase activity"/>
    <property type="evidence" value="ECO:0007669"/>
    <property type="project" value="InterPro"/>
</dbReference>
<feature type="domain" description="YbaK/aminoacyl-tRNA synthetase-associated" evidence="1">
    <location>
        <begin position="33"/>
        <end position="150"/>
    </location>
</feature>
<keyword evidence="3" id="KW-1185">Reference proteome</keyword>
<dbReference type="EMBL" id="QPMH01000018">
    <property type="protein sequence ID" value="RDD60890.1"/>
    <property type="molecule type" value="Genomic_DNA"/>
</dbReference>
<dbReference type="Gene3D" id="3.90.960.10">
    <property type="entry name" value="YbaK/aminoacyl-tRNA synthetase-associated domain"/>
    <property type="match status" value="1"/>
</dbReference>
<comment type="caution">
    <text evidence="2">The sequence shown here is derived from an EMBL/GenBank/DDBJ whole genome shotgun (WGS) entry which is preliminary data.</text>
</comment>
<dbReference type="PANTHER" id="PTHR30411:SF1">
    <property type="entry name" value="CYTOPLASMIC PROTEIN"/>
    <property type="match status" value="1"/>
</dbReference>
<dbReference type="AlphaFoldDB" id="A0A369T6E3"/>
<dbReference type="SUPFAM" id="SSF55826">
    <property type="entry name" value="YbaK/ProRS associated domain"/>
    <property type="match status" value="1"/>
</dbReference>
<name>A0A369T6E3_9PROT</name>
<evidence type="ECO:0000259" key="1">
    <source>
        <dbReference type="Pfam" id="PF04073"/>
    </source>
</evidence>
<protein>
    <submittedName>
        <fullName evidence="2">YbaK/EbsC family protein</fullName>
    </submittedName>
</protein>
<accession>A0A369T6E3</accession>
<proteinExistence type="predicted"/>
<evidence type="ECO:0000313" key="2">
    <source>
        <dbReference type="EMBL" id="RDD60890.1"/>
    </source>
</evidence>